<dbReference type="OrthoDB" id="6456047at2"/>
<evidence type="ECO:0000313" key="2">
    <source>
        <dbReference type="Proteomes" id="UP000295055"/>
    </source>
</evidence>
<dbReference type="AlphaFoldDB" id="A0A4R3NF04"/>
<organism evidence="1 2">
    <name type="scientific">Providencia alcalifaciens</name>
    <dbReference type="NCBI Taxonomy" id="126385"/>
    <lineage>
        <taxon>Bacteria</taxon>
        <taxon>Pseudomonadati</taxon>
        <taxon>Pseudomonadota</taxon>
        <taxon>Gammaproteobacteria</taxon>
        <taxon>Enterobacterales</taxon>
        <taxon>Morganellaceae</taxon>
        <taxon>Providencia</taxon>
    </lineage>
</organism>
<name>A0A4R3NF04_9GAMM</name>
<dbReference type="EMBL" id="SMAS01000027">
    <property type="protein sequence ID" value="TCT27733.1"/>
    <property type="molecule type" value="Genomic_DNA"/>
</dbReference>
<dbReference type="InterPro" id="IPR045604">
    <property type="entry name" value="DUF6453"/>
</dbReference>
<protein>
    <submittedName>
        <fullName evidence="1">Uncharacterized protein</fullName>
    </submittedName>
</protein>
<evidence type="ECO:0000313" key="1">
    <source>
        <dbReference type="EMBL" id="TCT27733.1"/>
    </source>
</evidence>
<accession>A0A4R3NF04</accession>
<gene>
    <name evidence="1" type="ORF">EC835_1272</name>
</gene>
<proteinExistence type="predicted"/>
<dbReference type="Proteomes" id="UP000295055">
    <property type="component" value="Unassembled WGS sequence"/>
</dbReference>
<dbReference type="Pfam" id="PF20051">
    <property type="entry name" value="DUF6453"/>
    <property type="match status" value="1"/>
</dbReference>
<comment type="caution">
    <text evidence="1">The sequence shown here is derived from an EMBL/GenBank/DDBJ whole genome shotgun (WGS) entry which is preliminary data.</text>
</comment>
<dbReference type="RefSeq" id="WP_132497364.1">
    <property type="nucleotide sequence ID" value="NZ_SMAS01000027.1"/>
</dbReference>
<reference evidence="1 2" key="1">
    <citation type="submission" date="2019-03" db="EMBL/GenBank/DDBJ databases">
        <title>Genomic analyses of the natural microbiome of Caenorhabditis elegans.</title>
        <authorList>
            <person name="Samuel B."/>
        </authorList>
    </citation>
    <scope>NUCLEOTIDE SEQUENCE [LARGE SCALE GENOMIC DNA]</scope>
    <source>
        <strain evidence="1 2">JUb102</strain>
    </source>
</reference>
<sequence>MSDDYGLFINPKDGGKPIEITNNSYPLTFLKYIVIHPLEPQRYQKNKSVNVPGMSKYNVVIVPSALCHFLAYGSVQGVSIGSYWVSGDTFYCNYDWWGGDSGWLPGSDGNSHFFLYGTLKEAPPDSYGLFINSQLNSAIDNFRAITQESSVAYCVFRKKIYIDVDKWRRGYWSIPSDIPNRGSALVFLRPESSGQVLRYDRPNSRVIALNAGYVYVVIFAYGLNLQPADGLTIWNKNGGVAFSSDYCPFYNNGQIVNTSNNVATSKFSVPMFTMDSPNTWLENERNSINCYMSGFVVSGNRIQATKMWTLDSYPSYANSMFNQIVYAGCYSIDFNDYF</sequence>